<proteinExistence type="predicted"/>
<evidence type="ECO:0000259" key="1">
    <source>
        <dbReference type="PROSITE" id="PS50848"/>
    </source>
</evidence>
<sequence>MTTTTVTLHGVTDTLKPEQSKYRPAFEAAVLAFRDAESIFGDPKFELREGWAKDETSDSGEVAYAKKMPDGPHMFTVQSFLNGQVDDIMKDIWTQPERLPNWNANIDFSHIVATLTDQIDILNYSNGDILLVTGREFVVSRIYRKIGDGYIVAARSVDLNEVPEHKGKVRGHVFLCAARLRPHPSDSSKTICDCVSHVDLKGNIPDMVVNQFAGKFALMEANENKKHFECLKRQACCGTTSPPQNCPTHKLRPDQCIY</sequence>
<reference evidence="3" key="1">
    <citation type="submission" date="2024-02" db="UniProtKB">
        <authorList>
            <consortium name="WormBaseParasite"/>
        </authorList>
    </citation>
    <scope>IDENTIFICATION</scope>
</reference>
<dbReference type="GO" id="GO:0008289">
    <property type="term" value="F:lipid binding"/>
    <property type="evidence" value="ECO:0007669"/>
    <property type="project" value="InterPro"/>
</dbReference>
<dbReference type="WBParaSite" id="MBELARI_LOCUS20902">
    <property type="protein sequence ID" value="MBELARI_LOCUS20902"/>
    <property type="gene ID" value="MBELARI_LOCUS20902"/>
</dbReference>
<organism evidence="2 3">
    <name type="scientific">Mesorhabditis belari</name>
    <dbReference type="NCBI Taxonomy" id="2138241"/>
    <lineage>
        <taxon>Eukaryota</taxon>
        <taxon>Metazoa</taxon>
        <taxon>Ecdysozoa</taxon>
        <taxon>Nematoda</taxon>
        <taxon>Chromadorea</taxon>
        <taxon>Rhabditida</taxon>
        <taxon>Rhabditina</taxon>
        <taxon>Rhabditomorpha</taxon>
        <taxon>Rhabditoidea</taxon>
        <taxon>Rhabditidae</taxon>
        <taxon>Mesorhabditinae</taxon>
        <taxon>Mesorhabditis</taxon>
    </lineage>
</organism>
<dbReference type="GO" id="GO:0031902">
    <property type="term" value="C:late endosome membrane"/>
    <property type="evidence" value="ECO:0007669"/>
    <property type="project" value="TreeGrafter"/>
</dbReference>
<dbReference type="SUPFAM" id="SSF55961">
    <property type="entry name" value="Bet v1-like"/>
    <property type="match status" value="1"/>
</dbReference>
<dbReference type="PANTHER" id="PTHR46121:SF3">
    <property type="entry name" value="STEROIDOGENIC ACUTE REGULATORY-LIKE PROTEIN 1"/>
    <property type="match status" value="1"/>
</dbReference>
<feature type="domain" description="START" evidence="1">
    <location>
        <begin position="49"/>
        <end position="211"/>
    </location>
</feature>
<dbReference type="Pfam" id="PF01852">
    <property type="entry name" value="START"/>
    <property type="match status" value="1"/>
</dbReference>
<dbReference type="GO" id="GO:0005765">
    <property type="term" value="C:lysosomal membrane"/>
    <property type="evidence" value="ECO:0007669"/>
    <property type="project" value="TreeGrafter"/>
</dbReference>
<dbReference type="InterPro" id="IPR051869">
    <property type="entry name" value="STARD3"/>
</dbReference>
<dbReference type="Proteomes" id="UP000887575">
    <property type="component" value="Unassembled WGS sequence"/>
</dbReference>
<dbReference type="AlphaFoldDB" id="A0AAF3F2Z2"/>
<dbReference type="Gene3D" id="3.30.530.20">
    <property type="match status" value="1"/>
</dbReference>
<name>A0AAF3F2Z2_9BILA</name>
<dbReference type="GO" id="GO:0005789">
    <property type="term" value="C:endoplasmic reticulum membrane"/>
    <property type="evidence" value="ECO:0007669"/>
    <property type="project" value="TreeGrafter"/>
</dbReference>
<evidence type="ECO:0000313" key="2">
    <source>
        <dbReference type="Proteomes" id="UP000887575"/>
    </source>
</evidence>
<dbReference type="CDD" id="cd00177">
    <property type="entry name" value="START"/>
    <property type="match status" value="1"/>
</dbReference>
<dbReference type="PROSITE" id="PS50848">
    <property type="entry name" value="START"/>
    <property type="match status" value="1"/>
</dbReference>
<dbReference type="GO" id="GO:0140284">
    <property type="term" value="C:endoplasmic reticulum-endosome membrane contact site"/>
    <property type="evidence" value="ECO:0007669"/>
    <property type="project" value="TreeGrafter"/>
</dbReference>
<accession>A0AAF3F2Z2</accession>
<dbReference type="InterPro" id="IPR002913">
    <property type="entry name" value="START_lipid-bd_dom"/>
</dbReference>
<dbReference type="GO" id="GO:0099044">
    <property type="term" value="P:vesicle tethering to endoplasmic reticulum"/>
    <property type="evidence" value="ECO:0007669"/>
    <property type="project" value="TreeGrafter"/>
</dbReference>
<protein>
    <recommendedName>
        <fullName evidence="1">START domain-containing protein</fullName>
    </recommendedName>
</protein>
<dbReference type="PANTHER" id="PTHR46121">
    <property type="entry name" value="STEROIDOGENIC ACUTE REGULATORY PROTEIN-LIKE"/>
    <property type="match status" value="1"/>
</dbReference>
<keyword evidence="2" id="KW-1185">Reference proteome</keyword>
<evidence type="ECO:0000313" key="3">
    <source>
        <dbReference type="WBParaSite" id="MBELARI_LOCUS20902"/>
    </source>
</evidence>
<dbReference type="InterPro" id="IPR023393">
    <property type="entry name" value="START-like_dom_sf"/>
</dbReference>
<dbReference type="SMART" id="SM00234">
    <property type="entry name" value="START"/>
    <property type="match status" value="1"/>
</dbReference>